<evidence type="ECO:0000256" key="1">
    <source>
        <dbReference type="SAM" id="SignalP"/>
    </source>
</evidence>
<dbReference type="OrthoDB" id="9981847at2759"/>
<evidence type="ECO:0000313" key="3">
    <source>
        <dbReference type="EMBL" id="CEL09740.1"/>
    </source>
</evidence>
<evidence type="ECO:0000259" key="2">
    <source>
        <dbReference type="Pfam" id="PF26157"/>
    </source>
</evidence>
<proteinExistence type="predicted"/>
<feature type="signal peptide" evidence="1">
    <location>
        <begin position="1"/>
        <end position="28"/>
    </location>
</feature>
<keyword evidence="1" id="KW-0732">Signal</keyword>
<dbReference type="InterPro" id="IPR058773">
    <property type="entry name" value="SGL_GH162"/>
</dbReference>
<feature type="domain" description="Endo-beta-1,2-glucanase SGL" evidence="2">
    <location>
        <begin position="80"/>
        <end position="529"/>
    </location>
</feature>
<dbReference type="Proteomes" id="UP000054771">
    <property type="component" value="Unassembled WGS sequence"/>
</dbReference>
<dbReference type="AlphaFoldDB" id="A0A0U5CGP6"/>
<protein>
    <recommendedName>
        <fullName evidence="2">Endo-beta-1,2-glucanase SGL domain-containing protein</fullName>
    </recommendedName>
</protein>
<dbReference type="EMBL" id="CDMC01000015">
    <property type="protein sequence ID" value="CEL09740.1"/>
    <property type="molecule type" value="Genomic_DNA"/>
</dbReference>
<reference evidence="4" key="1">
    <citation type="journal article" date="2016" name="Genome Announc.">
        <title>Draft genome sequences of fungus Aspergillus calidoustus.</title>
        <authorList>
            <person name="Horn F."/>
            <person name="Linde J."/>
            <person name="Mattern D.J."/>
            <person name="Walther G."/>
            <person name="Guthke R."/>
            <person name="Scherlach K."/>
            <person name="Martin K."/>
            <person name="Brakhage A.A."/>
            <person name="Petzke L."/>
            <person name="Valiante V."/>
        </authorList>
    </citation>
    <scope>NUCLEOTIDE SEQUENCE [LARGE SCALE GENOMIC DNA]</scope>
    <source>
        <strain evidence="4">SF006504</strain>
    </source>
</reference>
<dbReference type="CDD" id="cd24165">
    <property type="entry name" value="TfSGL-like"/>
    <property type="match status" value="1"/>
</dbReference>
<feature type="chain" id="PRO_5006855709" description="Endo-beta-1,2-glucanase SGL domain-containing protein" evidence="1">
    <location>
        <begin position="29"/>
        <end position="530"/>
    </location>
</feature>
<dbReference type="OMA" id="ERVRTCN"/>
<organism evidence="3 4">
    <name type="scientific">Aspergillus calidoustus</name>
    <dbReference type="NCBI Taxonomy" id="454130"/>
    <lineage>
        <taxon>Eukaryota</taxon>
        <taxon>Fungi</taxon>
        <taxon>Dikarya</taxon>
        <taxon>Ascomycota</taxon>
        <taxon>Pezizomycotina</taxon>
        <taxon>Eurotiomycetes</taxon>
        <taxon>Eurotiomycetidae</taxon>
        <taxon>Eurotiales</taxon>
        <taxon>Aspergillaceae</taxon>
        <taxon>Aspergillus</taxon>
        <taxon>Aspergillus subgen. Nidulantes</taxon>
    </lineage>
</organism>
<dbReference type="Pfam" id="PF26157">
    <property type="entry name" value="SGL_GH162"/>
    <property type="match status" value="1"/>
</dbReference>
<gene>
    <name evidence="3" type="ORF">ASPCAL12870</name>
</gene>
<name>A0A0U5CGP6_ASPCI</name>
<sequence>MIDARAIKLTHSALLAILSAAVAAPAQSHGDGASPPPCRFAVQWSQDEILARTDEFIWDMLYWEGKFHQDGIAYNQANGMSYDGSQIDWVTGERTEKHTFSAASKEALQIMLYARAIDGSLEAARFLSSDNLKAAPGLVFALMEKKLETYLEFNETYPGFGGNLPWFAASERYIAPQPDWQNRVPALDNGELWWAVYAYIHALQKTDRSDYAQQAEGWQRWLDTVTNNMLQIFYRGNGVVCAVTEIGDPTLAVDHPDQTYKCEGAGVLNDPYEGELVAYFFHLFGDLSPEDKDALWVAKRPQLVRDEYKIGGVGPITVERGYWFSGHEPWKVLELPFYDVDIIRRVYHNNERVRTCNSVVTKVPGLFASVNNITDPETDTIIGYISPAGIPSIANQTEQYLDVITPYATWPTIMFDRGVGLAWWHNMVSGKKMQNPYGSTESTRVDGTGVSALLTWDSKVLTVVSILGGVGDLVREGLKADGVYDEFIQIAEREYSLVFGKKLKGEKTAMCLPKKEVPDAGLDDFASCQA</sequence>
<evidence type="ECO:0000313" key="4">
    <source>
        <dbReference type="Proteomes" id="UP000054771"/>
    </source>
</evidence>
<accession>A0A0U5CGP6</accession>
<keyword evidence="4" id="KW-1185">Reference proteome</keyword>